<gene>
    <name evidence="4" type="ORF">JL102_04825</name>
</gene>
<dbReference type="RefSeq" id="WP_202243113.1">
    <property type="nucleotide sequence ID" value="NZ_JAESIY010000002.1"/>
</dbReference>
<name>A0A937F7J9_9BACT</name>
<dbReference type="EMBL" id="JAESIY010000002">
    <property type="protein sequence ID" value="MBL3655443.1"/>
    <property type="molecule type" value="Genomic_DNA"/>
</dbReference>
<dbReference type="CDD" id="cd06464">
    <property type="entry name" value="ACD_sHsps-like"/>
    <property type="match status" value="1"/>
</dbReference>
<evidence type="ECO:0000313" key="5">
    <source>
        <dbReference type="Proteomes" id="UP000659388"/>
    </source>
</evidence>
<comment type="caution">
    <text evidence="4">The sequence shown here is derived from an EMBL/GenBank/DDBJ whole genome shotgun (WGS) entry which is preliminary data.</text>
</comment>
<organism evidence="4 5">
    <name type="scientific">Fulvivirga sediminis</name>
    <dbReference type="NCBI Taxonomy" id="2803949"/>
    <lineage>
        <taxon>Bacteria</taxon>
        <taxon>Pseudomonadati</taxon>
        <taxon>Bacteroidota</taxon>
        <taxon>Cytophagia</taxon>
        <taxon>Cytophagales</taxon>
        <taxon>Fulvivirgaceae</taxon>
        <taxon>Fulvivirga</taxon>
    </lineage>
</organism>
<evidence type="ECO:0000256" key="1">
    <source>
        <dbReference type="PROSITE-ProRule" id="PRU00285"/>
    </source>
</evidence>
<evidence type="ECO:0000313" key="4">
    <source>
        <dbReference type="EMBL" id="MBL3655443.1"/>
    </source>
</evidence>
<keyword evidence="5" id="KW-1185">Reference proteome</keyword>
<dbReference type="AlphaFoldDB" id="A0A937F7J9"/>
<dbReference type="SUPFAM" id="SSF49764">
    <property type="entry name" value="HSP20-like chaperones"/>
    <property type="match status" value="1"/>
</dbReference>
<dbReference type="Pfam" id="PF00011">
    <property type="entry name" value="HSP20"/>
    <property type="match status" value="1"/>
</dbReference>
<evidence type="ECO:0000256" key="2">
    <source>
        <dbReference type="RuleBase" id="RU003616"/>
    </source>
</evidence>
<feature type="domain" description="SHSP" evidence="3">
    <location>
        <begin position="34"/>
        <end position="147"/>
    </location>
</feature>
<dbReference type="InterPro" id="IPR031107">
    <property type="entry name" value="Small_HSP"/>
</dbReference>
<accession>A0A937F7J9</accession>
<dbReference type="InterPro" id="IPR002068">
    <property type="entry name" value="A-crystallin/Hsp20_dom"/>
</dbReference>
<reference evidence="4" key="1">
    <citation type="submission" date="2021-01" db="EMBL/GenBank/DDBJ databases">
        <title>Fulvivirga kasyanovii gen. nov., sp nov., a novel member of the phylum Bacteroidetes isolated from seawater in a mussel farm.</title>
        <authorList>
            <person name="Zhao L.-H."/>
            <person name="Wang Z.-J."/>
        </authorList>
    </citation>
    <scope>NUCLEOTIDE SEQUENCE</scope>
    <source>
        <strain evidence="4">2943</strain>
    </source>
</reference>
<dbReference type="PROSITE" id="PS01031">
    <property type="entry name" value="SHSP"/>
    <property type="match status" value="1"/>
</dbReference>
<dbReference type="Proteomes" id="UP000659388">
    <property type="component" value="Unassembled WGS sequence"/>
</dbReference>
<evidence type="ECO:0000259" key="3">
    <source>
        <dbReference type="PROSITE" id="PS01031"/>
    </source>
</evidence>
<protein>
    <submittedName>
        <fullName evidence="4">Hsp20/alpha crystallin family protein</fullName>
    </submittedName>
</protein>
<sequence>MLYDIQNYNKRNEMNPGFWDQFTNRDVFEDFPFERGPSRLPAVNVIENKQEFIIELASPGMCKDNYKLEVQNNILNISGDVRSGVDSTKENYTRREFKHSSFTKSFMLPDFVEQEAIAASCSDGILTVHMPKRQEAEIESKREIFID</sequence>
<dbReference type="InterPro" id="IPR008978">
    <property type="entry name" value="HSP20-like_chaperone"/>
</dbReference>
<dbReference type="Gene3D" id="2.60.40.790">
    <property type="match status" value="1"/>
</dbReference>
<proteinExistence type="inferred from homology"/>
<dbReference type="PANTHER" id="PTHR11527">
    <property type="entry name" value="HEAT-SHOCK PROTEIN 20 FAMILY MEMBER"/>
    <property type="match status" value="1"/>
</dbReference>
<comment type="similarity">
    <text evidence="1 2">Belongs to the small heat shock protein (HSP20) family.</text>
</comment>